<evidence type="ECO:0000313" key="2">
    <source>
        <dbReference type="EMBL" id="KIW71735.1"/>
    </source>
</evidence>
<gene>
    <name evidence="2" type="ORF">PV04_03870</name>
</gene>
<evidence type="ECO:0000256" key="1">
    <source>
        <dbReference type="SAM" id="MobiDB-lite"/>
    </source>
</evidence>
<dbReference type="AlphaFoldDB" id="A0A0D2FZ15"/>
<sequence>MASFAVSRSFKPLPIPAALGFGLKARYTPVENVPTLFDHKFIVDRYSPKRAAVVDYYSRLPPDRLSWRVISNISSKQVNKAVLRNRLKRRWASAFAEALKNHGYYHNGRQRSGPKDGKEYIPGLRGTLEILIFSDRGITCSHRELVGASHSLVKSLVRKVKQLEPKAESAQDKDTRDDGGSTQAAGEVSSSLWSLWRKPL</sequence>
<proteinExistence type="predicted"/>
<accession>A0A0D2FZ15</accession>
<keyword evidence="3" id="KW-1185">Reference proteome</keyword>
<organism evidence="2 3">
    <name type="scientific">Phialophora macrospora</name>
    <dbReference type="NCBI Taxonomy" id="1851006"/>
    <lineage>
        <taxon>Eukaryota</taxon>
        <taxon>Fungi</taxon>
        <taxon>Dikarya</taxon>
        <taxon>Ascomycota</taxon>
        <taxon>Pezizomycotina</taxon>
        <taxon>Eurotiomycetes</taxon>
        <taxon>Chaetothyriomycetidae</taxon>
        <taxon>Chaetothyriales</taxon>
        <taxon>Herpotrichiellaceae</taxon>
        <taxon>Phialophora</taxon>
    </lineage>
</organism>
<dbReference type="EMBL" id="KN846957">
    <property type="protein sequence ID" value="KIW71735.1"/>
    <property type="molecule type" value="Genomic_DNA"/>
</dbReference>
<feature type="region of interest" description="Disordered" evidence="1">
    <location>
        <begin position="163"/>
        <end position="200"/>
    </location>
</feature>
<evidence type="ECO:0000313" key="3">
    <source>
        <dbReference type="Proteomes" id="UP000054266"/>
    </source>
</evidence>
<name>A0A0D2FZ15_9EURO</name>
<feature type="compositionally biased region" description="Polar residues" evidence="1">
    <location>
        <begin position="180"/>
        <end position="193"/>
    </location>
</feature>
<dbReference type="Proteomes" id="UP000054266">
    <property type="component" value="Unassembled WGS sequence"/>
</dbReference>
<protein>
    <submittedName>
        <fullName evidence="2">Ribonuclease P protein component</fullName>
    </submittedName>
</protein>
<reference evidence="2 3" key="1">
    <citation type="submission" date="2015-01" db="EMBL/GenBank/DDBJ databases">
        <title>The Genome Sequence of Capronia semiimmersa CBS27337.</title>
        <authorList>
            <consortium name="The Broad Institute Genomics Platform"/>
            <person name="Cuomo C."/>
            <person name="de Hoog S."/>
            <person name="Gorbushina A."/>
            <person name="Stielow B."/>
            <person name="Teixiera M."/>
            <person name="Abouelleil A."/>
            <person name="Chapman S.B."/>
            <person name="Priest M."/>
            <person name="Young S.K."/>
            <person name="Wortman J."/>
            <person name="Nusbaum C."/>
            <person name="Birren B."/>
        </authorList>
    </citation>
    <scope>NUCLEOTIDE SEQUENCE [LARGE SCALE GENOMIC DNA]</scope>
    <source>
        <strain evidence="2 3">CBS 27337</strain>
    </source>
</reference>
<feature type="compositionally biased region" description="Basic and acidic residues" evidence="1">
    <location>
        <begin position="163"/>
        <end position="179"/>
    </location>
</feature>
<dbReference type="HOGENOM" id="CLU_118186_0_0_1"/>